<evidence type="ECO:0000313" key="4">
    <source>
        <dbReference type="EMBL" id="VAX01734.1"/>
    </source>
</evidence>
<evidence type="ECO:0000256" key="1">
    <source>
        <dbReference type="ARBA" id="ARBA00022779"/>
    </source>
</evidence>
<dbReference type="PANTHER" id="PTHR30433">
    <property type="entry name" value="CHEMOTAXIS PROTEIN MOTA"/>
    <property type="match status" value="1"/>
</dbReference>
<keyword evidence="2" id="KW-0472">Membrane</keyword>
<keyword evidence="4" id="KW-0282">Flagellum</keyword>
<sequence>MVLPPCLGLKVIFTLPIVYAIQRTGCVGAYMKMIVGFIIVLSCVGGGFVLAHGKLMALWQPFEVLIICGAAFGAFVVANPGTVIKATFAAIGKMLAGSKHSKKTYMELLGLMFDLFSKARKEGLMALEADIDEPENSEIFKKYPAI</sequence>
<dbReference type="PANTHER" id="PTHR30433:SF4">
    <property type="entry name" value="MOTILITY PROTEIN A"/>
    <property type="match status" value="1"/>
</dbReference>
<gene>
    <name evidence="4" type="ORF">MNBD_GAMMA20-1227</name>
</gene>
<dbReference type="EMBL" id="UOFU01000238">
    <property type="protein sequence ID" value="VAX01734.1"/>
    <property type="molecule type" value="Genomic_DNA"/>
</dbReference>
<proteinExistence type="predicted"/>
<name>A0A3B1APE9_9ZZZZ</name>
<protein>
    <submittedName>
        <fullName evidence="4">Flagellar motor rotation protein MotA</fullName>
    </submittedName>
</protein>
<keyword evidence="4" id="KW-0966">Cell projection</keyword>
<accession>A0A3B1APE9</accession>
<keyword evidence="1" id="KW-0283">Flagellar rotation</keyword>
<reference evidence="4" key="1">
    <citation type="submission" date="2018-06" db="EMBL/GenBank/DDBJ databases">
        <authorList>
            <person name="Zhirakovskaya E."/>
        </authorList>
    </citation>
    <scope>NUCLEOTIDE SEQUENCE</scope>
</reference>
<feature type="non-terminal residue" evidence="4">
    <location>
        <position position="146"/>
    </location>
</feature>
<dbReference type="AlphaFoldDB" id="A0A3B1APE9"/>
<dbReference type="Pfam" id="PF20560">
    <property type="entry name" value="MotA_N"/>
    <property type="match status" value="1"/>
</dbReference>
<dbReference type="GO" id="GO:0006935">
    <property type="term" value="P:chemotaxis"/>
    <property type="evidence" value="ECO:0007669"/>
    <property type="project" value="InterPro"/>
</dbReference>
<feature type="domain" description="Motility protein A N-terminal" evidence="3">
    <location>
        <begin position="34"/>
        <end position="123"/>
    </location>
</feature>
<feature type="transmembrane region" description="Helical" evidence="2">
    <location>
        <begin position="30"/>
        <end position="51"/>
    </location>
</feature>
<dbReference type="InterPro" id="IPR046786">
    <property type="entry name" value="MotA_N"/>
</dbReference>
<keyword evidence="2" id="KW-1133">Transmembrane helix</keyword>
<keyword evidence="2" id="KW-0812">Transmembrane</keyword>
<dbReference type="GO" id="GO:0071978">
    <property type="term" value="P:bacterial-type flagellum-dependent swarming motility"/>
    <property type="evidence" value="ECO:0007669"/>
    <property type="project" value="InterPro"/>
</dbReference>
<dbReference type="InterPro" id="IPR047055">
    <property type="entry name" value="MotA-like"/>
</dbReference>
<organism evidence="4">
    <name type="scientific">hydrothermal vent metagenome</name>
    <dbReference type="NCBI Taxonomy" id="652676"/>
    <lineage>
        <taxon>unclassified sequences</taxon>
        <taxon>metagenomes</taxon>
        <taxon>ecological metagenomes</taxon>
    </lineage>
</organism>
<evidence type="ECO:0000259" key="3">
    <source>
        <dbReference type="Pfam" id="PF20560"/>
    </source>
</evidence>
<feature type="transmembrane region" description="Helical" evidence="2">
    <location>
        <begin position="58"/>
        <end position="78"/>
    </location>
</feature>
<keyword evidence="4" id="KW-0969">Cilium</keyword>
<evidence type="ECO:0000256" key="2">
    <source>
        <dbReference type="SAM" id="Phobius"/>
    </source>
</evidence>
<dbReference type="GO" id="GO:0005886">
    <property type="term" value="C:plasma membrane"/>
    <property type="evidence" value="ECO:0007669"/>
    <property type="project" value="TreeGrafter"/>
</dbReference>